<dbReference type="OrthoDB" id="1663583at2"/>
<proteinExistence type="predicted"/>
<name>A0A3E3IZI5_9FIRM</name>
<comment type="caution">
    <text evidence="1">The sequence shown here is derived from an EMBL/GenBank/DDBJ whole genome shotgun (WGS) entry which is preliminary data.</text>
</comment>
<protein>
    <recommendedName>
        <fullName evidence="3">PD-(D/E)XK nuclease family transposase</fullName>
    </recommendedName>
</protein>
<dbReference type="RefSeq" id="WP_025487607.1">
    <property type="nucleotide sequence ID" value="NZ_CALBAU010000200.1"/>
</dbReference>
<gene>
    <name evidence="1" type="ORF">DWY69_09080</name>
</gene>
<accession>A0A3E3IZI5</accession>
<reference evidence="1 2" key="1">
    <citation type="submission" date="2018-08" db="EMBL/GenBank/DDBJ databases">
        <title>A genome reference for cultivated species of the human gut microbiota.</title>
        <authorList>
            <person name="Zou Y."/>
            <person name="Xue W."/>
            <person name="Luo G."/>
        </authorList>
    </citation>
    <scope>NUCLEOTIDE SEQUENCE [LARGE SCALE GENOMIC DNA]</scope>
    <source>
        <strain evidence="1 2">AF26-4BH</strain>
    </source>
</reference>
<evidence type="ECO:0000313" key="2">
    <source>
        <dbReference type="Proteomes" id="UP000261166"/>
    </source>
</evidence>
<dbReference type="AlphaFoldDB" id="A0A3E3IZI5"/>
<sequence>MKRRTWIAETLDDAGAKAQYDGHVKRILGSRQVLARILKGAVAEYKDYSPEEIEAWIEPGIEIANTSLRPGEKENKMLLITGDNTESKVPGEGTVTYDIRFRAYVPKRRRAETVKLLVNIEAQKKFYQKYRIVTRGIFYGARMLSEQLDREFTDAEYDDLKKVCSIWICMNAPAHIGSAMTEYRISRRNILGRIPERKASYDKLSVVIICLNEKDDKNQRGGLHGFLNTLLSPSMSVTEKEEILARDYGIVMEQEMGEELRQMCNLSEAIEEKGIEKGINLTKKVLRYVKEGRNNEEIAELCGITIEQVREITED</sequence>
<dbReference type="EMBL" id="QVLU01000006">
    <property type="protein sequence ID" value="RGE72487.1"/>
    <property type="molecule type" value="Genomic_DNA"/>
</dbReference>
<organism evidence="1 2">
    <name type="scientific">Eisenbergiella massiliensis</name>
    <dbReference type="NCBI Taxonomy" id="1720294"/>
    <lineage>
        <taxon>Bacteria</taxon>
        <taxon>Bacillati</taxon>
        <taxon>Bacillota</taxon>
        <taxon>Clostridia</taxon>
        <taxon>Lachnospirales</taxon>
        <taxon>Lachnospiraceae</taxon>
        <taxon>Eisenbergiella</taxon>
    </lineage>
</organism>
<evidence type="ECO:0000313" key="1">
    <source>
        <dbReference type="EMBL" id="RGE72487.1"/>
    </source>
</evidence>
<evidence type="ECO:0008006" key="3">
    <source>
        <dbReference type="Google" id="ProtNLM"/>
    </source>
</evidence>
<dbReference type="Proteomes" id="UP000261166">
    <property type="component" value="Unassembled WGS sequence"/>
</dbReference>